<evidence type="ECO:0000313" key="2">
    <source>
        <dbReference type="EMBL" id="KAF9147032.1"/>
    </source>
</evidence>
<reference evidence="2" key="1">
    <citation type="journal article" date="2020" name="Fungal Divers.">
        <title>Resolving the Mortierellaceae phylogeny through synthesis of multi-gene phylogenetics and phylogenomics.</title>
        <authorList>
            <person name="Vandepol N."/>
            <person name="Liber J."/>
            <person name="Desiro A."/>
            <person name="Na H."/>
            <person name="Kennedy M."/>
            <person name="Barry K."/>
            <person name="Grigoriev I.V."/>
            <person name="Miller A.N."/>
            <person name="O'Donnell K."/>
            <person name="Stajich J.E."/>
            <person name="Bonito G."/>
        </authorList>
    </citation>
    <scope>NUCLEOTIDE SEQUENCE</scope>
    <source>
        <strain evidence="2">NRRL 6426</strain>
    </source>
</reference>
<comment type="caution">
    <text evidence="2">The sequence shown here is derived from an EMBL/GenBank/DDBJ whole genome shotgun (WGS) entry which is preliminary data.</text>
</comment>
<dbReference type="InterPro" id="IPR001810">
    <property type="entry name" value="F-box_dom"/>
</dbReference>
<evidence type="ECO:0000313" key="3">
    <source>
        <dbReference type="Proteomes" id="UP000748756"/>
    </source>
</evidence>
<dbReference type="EMBL" id="JAAAUQ010000877">
    <property type="protein sequence ID" value="KAF9147032.1"/>
    <property type="molecule type" value="Genomic_DNA"/>
</dbReference>
<proteinExistence type="predicted"/>
<dbReference type="InterPro" id="IPR032675">
    <property type="entry name" value="LRR_dom_sf"/>
</dbReference>
<dbReference type="InterPro" id="IPR036047">
    <property type="entry name" value="F-box-like_dom_sf"/>
</dbReference>
<dbReference type="Gene3D" id="3.80.10.10">
    <property type="entry name" value="Ribonuclease Inhibitor"/>
    <property type="match status" value="2"/>
</dbReference>
<dbReference type="SUPFAM" id="SSF52047">
    <property type="entry name" value="RNI-like"/>
    <property type="match status" value="1"/>
</dbReference>
<dbReference type="PROSITE" id="PS50181">
    <property type="entry name" value="FBOX"/>
    <property type="match status" value="1"/>
</dbReference>
<name>A0A9P5RW62_9FUNG</name>
<sequence>MTTILDLPDEIHLQIGAHLNNKAYYSLIRVCHSLYSSYMPCLWADVDLQHFKGNIIPVAVVHTNASRIEATTYSANLTEEYYALTYPRLRTLRMMTFYTDENRPHYLQVSPAQKIQFIRHHPFVRTLAYQHRDTVPKEFWEVIGTEWTHLETLHFSGVINADAMDAFWRVCDRVQDLRLMSVNLLPESVPILSTLSFRRLQKLMVTKFNWRIPHRKWPLHLLKQIKRSPSLRYLAWNVSDIPFPFRLFQETLVEEGCWPELCALSIRTPTFIDQDWTTILRTLPSRRLTECGWLGGGTFGSLTYNCLREMYFGHLQELRVRRCNGVTSVMVQELLTKCIHLVHFTASYIYVRDIATAPKPWGCSRMENLAVYIVKDPEDEAAWEGRVFEQISKLRRLLVLNLKRYQVFNMGDDDDRVLPHSMETLDLRLGCSSIPRDSSNIGGDGARVGRRGNGNSCKGADISCWSSLVQLQEVSFDGDRQTIGMEEALWMTEHWRDLWCICGGFGGVSGDDKDKLDGLFADKVITYICK</sequence>
<dbReference type="SUPFAM" id="SSF81383">
    <property type="entry name" value="F-box domain"/>
    <property type="match status" value="1"/>
</dbReference>
<gene>
    <name evidence="2" type="ORF">BG015_011389</name>
</gene>
<dbReference type="Proteomes" id="UP000748756">
    <property type="component" value="Unassembled WGS sequence"/>
</dbReference>
<keyword evidence="3" id="KW-1185">Reference proteome</keyword>
<feature type="domain" description="F-box" evidence="1">
    <location>
        <begin position="1"/>
        <end position="46"/>
    </location>
</feature>
<accession>A0A9P5RW62</accession>
<organism evidence="2 3">
    <name type="scientific">Linnemannia schmuckeri</name>
    <dbReference type="NCBI Taxonomy" id="64567"/>
    <lineage>
        <taxon>Eukaryota</taxon>
        <taxon>Fungi</taxon>
        <taxon>Fungi incertae sedis</taxon>
        <taxon>Mucoromycota</taxon>
        <taxon>Mortierellomycotina</taxon>
        <taxon>Mortierellomycetes</taxon>
        <taxon>Mortierellales</taxon>
        <taxon>Mortierellaceae</taxon>
        <taxon>Linnemannia</taxon>
    </lineage>
</organism>
<protein>
    <recommendedName>
        <fullName evidence="1">F-box domain-containing protein</fullName>
    </recommendedName>
</protein>
<dbReference type="OrthoDB" id="2354556at2759"/>
<evidence type="ECO:0000259" key="1">
    <source>
        <dbReference type="PROSITE" id="PS50181"/>
    </source>
</evidence>
<dbReference type="AlphaFoldDB" id="A0A9P5RW62"/>